<dbReference type="Proteomes" id="UP001242480">
    <property type="component" value="Unassembled WGS sequence"/>
</dbReference>
<dbReference type="PROSITE" id="PS51257">
    <property type="entry name" value="PROKAR_LIPOPROTEIN"/>
    <property type="match status" value="1"/>
</dbReference>
<reference evidence="4 5" key="1">
    <citation type="submission" date="2023-07" db="EMBL/GenBank/DDBJ databases">
        <title>Genomic Encyclopedia of Type Strains, Phase IV (KMG-IV): sequencing the most valuable type-strain genomes for metagenomic binning, comparative biology and taxonomic classification.</title>
        <authorList>
            <person name="Goeker M."/>
        </authorList>
    </citation>
    <scope>NUCLEOTIDE SEQUENCE [LARGE SCALE GENOMIC DNA]</scope>
    <source>
        <strain evidence="4 5">DSM 19619</strain>
    </source>
</reference>
<accession>A0ABU0JJJ3</accession>
<dbReference type="RefSeq" id="WP_307282219.1">
    <property type="nucleotide sequence ID" value="NZ_JAUSVX010000017.1"/>
</dbReference>
<dbReference type="CDD" id="cd01004">
    <property type="entry name" value="PBP2_MidA_like"/>
    <property type="match status" value="1"/>
</dbReference>
<proteinExistence type="predicted"/>
<dbReference type="Gene3D" id="3.40.190.10">
    <property type="entry name" value="Periplasmic binding protein-like II"/>
    <property type="match status" value="2"/>
</dbReference>
<evidence type="ECO:0000256" key="1">
    <source>
        <dbReference type="ARBA" id="ARBA00022729"/>
    </source>
</evidence>
<protein>
    <submittedName>
        <fullName evidence="4">Polar amino acid transport system substrate-binding protein</fullName>
    </submittedName>
</protein>
<comment type="caution">
    <text evidence="4">The sequence shown here is derived from an EMBL/GenBank/DDBJ whole genome shotgun (WGS) entry which is preliminary data.</text>
</comment>
<feature type="signal peptide" evidence="2">
    <location>
        <begin position="1"/>
        <end position="35"/>
    </location>
</feature>
<evidence type="ECO:0000313" key="5">
    <source>
        <dbReference type="Proteomes" id="UP001242480"/>
    </source>
</evidence>
<dbReference type="EMBL" id="JAUSVX010000017">
    <property type="protein sequence ID" value="MDQ0473656.1"/>
    <property type="molecule type" value="Genomic_DNA"/>
</dbReference>
<keyword evidence="1 2" id="KW-0732">Signal</keyword>
<organism evidence="4 5">
    <name type="scientific">Labrys wisconsinensis</name>
    <dbReference type="NCBI Taxonomy" id="425677"/>
    <lineage>
        <taxon>Bacteria</taxon>
        <taxon>Pseudomonadati</taxon>
        <taxon>Pseudomonadota</taxon>
        <taxon>Alphaproteobacteria</taxon>
        <taxon>Hyphomicrobiales</taxon>
        <taxon>Xanthobacteraceae</taxon>
        <taxon>Labrys</taxon>
    </lineage>
</organism>
<evidence type="ECO:0000259" key="3">
    <source>
        <dbReference type="SMART" id="SM00062"/>
    </source>
</evidence>
<dbReference type="PANTHER" id="PTHR35936:SF17">
    <property type="entry name" value="ARGININE-BINDING EXTRACELLULAR PROTEIN ARTP"/>
    <property type="match status" value="1"/>
</dbReference>
<evidence type="ECO:0000256" key="2">
    <source>
        <dbReference type="SAM" id="SignalP"/>
    </source>
</evidence>
<feature type="chain" id="PRO_5046470766" evidence="2">
    <location>
        <begin position="36"/>
        <end position="281"/>
    </location>
</feature>
<feature type="domain" description="Solute-binding protein family 3/N-terminal" evidence="3">
    <location>
        <begin position="49"/>
        <end position="277"/>
    </location>
</feature>
<dbReference type="PANTHER" id="PTHR35936">
    <property type="entry name" value="MEMBRANE-BOUND LYTIC MUREIN TRANSGLYCOSYLASE F"/>
    <property type="match status" value="1"/>
</dbReference>
<sequence length="281" mass="30443">MTSKNRHGAGRAGGRWLLTGAFLLAAGLSCGPAAAQEVTPPADIAKAQQIVYCAAVGAPPLSYYKEDGKLVGLEIDFGEDLARRLGVKAVWKDVQFDGIIPALLAKHCDAIISGLYNRPKRREVVDFIDYMSSSQTVLTRKGNPRGIKTLDDLSGLKMSVSNGTTIQSIAEQENEKLKAAGKAPIDIVVFPKEVDALQSLRIDQTQAYGTSIEISAYYIFQAPELFELAGEPFNHINAGIGLRKDDPDLTKALTKAFDGMKADGAYRSLMAKYGFEKLMLQ</sequence>
<evidence type="ECO:0000313" key="4">
    <source>
        <dbReference type="EMBL" id="MDQ0473656.1"/>
    </source>
</evidence>
<keyword evidence="5" id="KW-1185">Reference proteome</keyword>
<gene>
    <name evidence="4" type="ORF">QO011_006692</name>
</gene>
<dbReference type="InterPro" id="IPR001638">
    <property type="entry name" value="Solute-binding_3/MltF_N"/>
</dbReference>
<dbReference type="SMART" id="SM00062">
    <property type="entry name" value="PBPb"/>
    <property type="match status" value="1"/>
</dbReference>
<dbReference type="SUPFAM" id="SSF53850">
    <property type="entry name" value="Periplasmic binding protein-like II"/>
    <property type="match status" value="1"/>
</dbReference>
<name>A0ABU0JJJ3_9HYPH</name>
<dbReference type="Pfam" id="PF00497">
    <property type="entry name" value="SBP_bac_3"/>
    <property type="match status" value="1"/>
</dbReference>